<dbReference type="InterPro" id="IPR027831">
    <property type="entry name" value="DUF4485"/>
</dbReference>
<evidence type="ECO:0000313" key="3">
    <source>
        <dbReference type="EMBL" id="VVC38684.1"/>
    </source>
</evidence>
<evidence type="ECO:0000256" key="1">
    <source>
        <dbReference type="SAM" id="MobiDB-lite"/>
    </source>
</evidence>
<name>A0A5E4N270_9HEMI</name>
<accession>A0A5E4N270</accession>
<feature type="domain" description="DUF4485" evidence="2">
    <location>
        <begin position="89"/>
        <end position="159"/>
    </location>
</feature>
<dbReference type="EMBL" id="CABPRJ010001492">
    <property type="protein sequence ID" value="VVC38684.1"/>
    <property type="molecule type" value="Genomic_DNA"/>
</dbReference>
<keyword evidence="4" id="KW-1185">Reference proteome</keyword>
<dbReference type="OrthoDB" id="6629291at2759"/>
<dbReference type="AlphaFoldDB" id="A0A5E4N270"/>
<evidence type="ECO:0000313" key="4">
    <source>
        <dbReference type="Proteomes" id="UP000325440"/>
    </source>
</evidence>
<reference evidence="3 4" key="1">
    <citation type="submission" date="2019-08" db="EMBL/GenBank/DDBJ databases">
        <authorList>
            <person name="Alioto T."/>
            <person name="Alioto T."/>
            <person name="Gomez Garrido J."/>
        </authorList>
    </citation>
    <scope>NUCLEOTIDE SEQUENCE [LARGE SCALE GENOMIC DNA]</scope>
</reference>
<feature type="region of interest" description="Disordered" evidence="1">
    <location>
        <begin position="1"/>
        <end position="40"/>
    </location>
</feature>
<dbReference type="Pfam" id="PF14846">
    <property type="entry name" value="DUF4485"/>
    <property type="match status" value="1"/>
</dbReference>
<proteinExistence type="predicted"/>
<dbReference type="Proteomes" id="UP000325440">
    <property type="component" value="Unassembled WGS sequence"/>
</dbReference>
<feature type="compositionally biased region" description="Low complexity" evidence="1">
    <location>
        <begin position="31"/>
        <end position="40"/>
    </location>
</feature>
<organism evidence="3 4">
    <name type="scientific">Cinara cedri</name>
    <dbReference type="NCBI Taxonomy" id="506608"/>
    <lineage>
        <taxon>Eukaryota</taxon>
        <taxon>Metazoa</taxon>
        <taxon>Ecdysozoa</taxon>
        <taxon>Arthropoda</taxon>
        <taxon>Hexapoda</taxon>
        <taxon>Insecta</taxon>
        <taxon>Pterygota</taxon>
        <taxon>Neoptera</taxon>
        <taxon>Paraneoptera</taxon>
        <taxon>Hemiptera</taxon>
        <taxon>Sternorrhyncha</taxon>
        <taxon>Aphidomorpha</taxon>
        <taxon>Aphidoidea</taxon>
        <taxon>Aphididae</taxon>
        <taxon>Lachninae</taxon>
        <taxon>Cinara</taxon>
    </lineage>
</organism>
<feature type="compositionally biased region" description="Polar residues" evidence="1">
    <location>
        <begin position="1"/>
        <end position="21"/>
    </location>
</feature>
<gene>
    <name evidence="3" type="ORF">CINCED_3A001647</name>
</gene>
<protein>
    <recommendedName>
        <fullName evidence="2">DUF4485 domain-containing protein</fullName>
    </recommendedName>
</protein>
<evidence type="ECO:0000259" key="2">
    <source>
        <dbReference type="Pfam" id="PF14846"/>
    </source>
</evidence>
<sequence length="220" mass="24921">MSKSNNSQDQKADSKATNSGNLAEVADTTRRPSSSSTKPTRICVKRSPALAFSSVTDDRWLADVFQCDPPSCVPNGCIKPEQHYACDRQAAKALAQYMSPEDRRKVMMWLGTLETMTSDEDELSERSMYLTCLVMLLSTGQLVPPFTRSPPAQPLKPLRDAIDKRLFKKVQSECRRRRIYDWTRYEQPDRNVAQRPPDFFDHMPAPNNGILCYGATFSTM</sequence>